<dbReference type="InterPro" id="IPR013221">
    <property type="entry name" value="Mur_ligase_cen"/>
</dbReference>
<dbReference type="EC" id="6.3.2.9" evidence="9"/>
<dbReference type="AlphaFoldDB" id="A0A3B0WSI6"/>
<dbReference type="InterPro" id="IPR005762">
    <property type="entry name" value="MurD"/>
</dbReference>
<accession>A0A3B0WSI6</accession>
<evidence type="ECO:0000256" key="3">
    <source>
        <dbReference type="ARBA" id="ARBA00022490"/>
    </source>
</evidence>
<protein>
    <submittedName>
        <fullName evidence="9">UDP-N-acetylmuramoylalanine--D-glutamate ligase</fullName>
        <ecNumber evidence="9">6.3.2.9</ecNumber>
    </submittedName>
</protein>
<evidence type="ECO:0000313" key="9">
    <source>
        <dbReference type="EMBL" id="VAW55480.1"/>
    </source>
</evidence>
<keyword evidence="4 9" id="KW-0436">Ligase</keyword>
<dbReference type="PANTHER" id="PTHR43692:SF1">
    <property type="entry name" value="UDP-N-ACETYLMURAMOYLALANINE--D-GLUTAMATE LIGASE"/>
    <property type="match status" value="1"/>
</dbReference>
<sequence>MTAKSKQTVYTLVVGLGKTGLSVVRYLRALGETVIVVDSRDLPPGLSIIKNEYPDVQCYTGSFDIALFTGAHRIVVSPGVALSEPALVEAKNNNIEITGDVDLFAHEVTAPVVGITGSNGKSTVTTLLALMASQSGKNAVASGNIGLPVLDALNDDVDLYVLELSSFQLESLQHLSMKAAVVLNISADHLDRYENIATYAMSKQVIYENAEVLVFNKDDELANYSKVRHYAGAAEKQIKFTLNKPEKNEFGVCEKDNGESLCFGEIFLVAVDQLKIKGSHNIQNALAALALGHASGLAIEDMVTTLKEFKGLPHRTQFVAEIEGVNWINDSKATNVGAAIAALTGMPGKHVLIAGGEAKGADFTELADTARQHCRAVVLIGKDAKKIKAVLPVDLNVESATDMDSAVRAAAKLAQAGDNVLLAPACASFDMFENFEHRGDMFIESVEALQLEVLS</sequence>
<dbReference type="Pfam" id="PF08245">
    <property type="entry name" value="Mur_ligase_M"/>
    <property type="match status" value="1"/>
</dbReference>
<evidence type="ECO:0000256" key="6">
    <source>
        <dbReference type="ARBA" id="ARBA00022840"/>
    </source>
</evidence>
<feature type="domain" description="Mur ligase C-terminal" evidence="7">
    <location>
        <begin position="314"/>
        <end position="426"/>
    </location>
</feature>
<evidence type="ECO:0000256" key="4">
    <source>
        <dbReference type="ARBA" id="ARBA00022598"/>
    </source>
</evidence>
<dbReference type="SUPFAM" id="SSF53623">
    <property type="entry name" value="MurD-like peptide ligases, catalytic domain"/>
    <property type="match status" value="1"/>
</dbReference>
<dbReference type="GO" id="GO:0005524">
    <property type="term" value="F:ATP binding"/>
    <property type="evidence" value="ECO:0007669"/>
    <property type="project" value="UniProtKB-KW"/>
</dbReference>
<gene>
    <name evidence="9" type="ORF">MNBD_GAMMA05-2505</name>
</gene>
<reference evidence="9" key="1">
    <citation type="submission" date="2018-06" db="EMBL/GenBank/DDBJ databases">
        <authorList>
            <person name="Zhirakovskaya E."/>
        </authorList>
    </citation>
    <scope>NUCLEOTIDE SEQUENCE</scope>
</reference>
<keyword evidence="5" id="KW-0547">Nucleotide-binding</keyword>
<dbReference type="NCBIfam" id="TIGR01087">
    <property type="entry name" value="murD"/>
    <property type="match status" value="1"/>
</dbReference>
<dbReference type="Gene3D" id="3.40.50.720">
    <property type="entry name" value="NAD(P)-binding Rossmann-like Domain"/>
    <property type="match status" value="1"/>
</dbReference>
<dbReference type="Gene3D" id="3.90.190.20">
    <property type="entry name" value="Mur ligase, C-terminal domain"/>
    <property type="match status" value="1"/>
</dbReference>
<evidence type="ECO:0000256" key="2">
    <source>
        <dbReference type="ARBA" id="ARBA00004752"/>
    </source>
</evidence>
<dbReference type="SUPFAM" id="SSF51984">
    <property type="entry name" value="MurCD N-terminal domain"/>
    <property type="match status" value="1"/>
</dbReference>
<dbReference type="GO" id="GO:0008360">
    <property type="term" value="P:regulation of cell shape"/>
    <property type="evidence" value="ECO:0007669"/>
    <property type="project" value="InterPro"/>
</dbReference>
<dbReference type="GO" id="GO:0009252">
    <property type="term" value="P:peptidoglycan biosynthetic process"/>
    <property type="evidence" value="ECO:0007669"/>
    <property type="project" value="UniProtKB-UniPathway"/>
</dbReference>
<evidence type="ECO:0000256" key="1">
    <source>
        <dbReference type="ARBA" id="ARBA00004496"/>
    </source>
</evidence>
<dbReference type="GO" id="GO:0051301">
    <property type="term" value="P:cell division"/>
    <property type="evidence" value="ECO:0007669"/>
    <property type="project" value="InterPro"/>
</dbReference>
<dbReference type="EMBL" id="UOFE01000048">
    <property type="protein sequence ID" value="VAW55480.1"/>
    <property type="molecule type" value="Genomic_DNA"/>
</dbReference>
<dbReference type="InterPro" id="IPR036615">
    <property type="entry name" value="Mur_ligase_C_dom_sf"/>
</dbReference>
<dbReference type="GO" id="GO:0008764">
    <property type="term" value="F:UDP-N-acetylmuramoylalanine-D-glutamate ligase activity"/>
    <property type="evidence" value="ECO:0007669"/>
    <property type="project" value="UniProtKB-EC"/>
</dbReference>
<evidence type="ECO:0000259" key="7">
    <source>
        <dbReference type="Pfam" id="PF02875"/>
    </source>
</evidence>
<evidence type="ECO:0000259" key="8">
    <source>
        <dbReference type="Pfam" id="PF08245"/>
    </source>
</evidence>
<dbReference type="GO" id="GO:0005737">
    <property type="term" value="C:cytoplasm"/>
    <property type="evidence" value="ECO:0007669"/>
    <property type="project" value="UniProtKB-SubCell"/>
</dbReference>
<name>A0A3B0WSI6_9ZZZZ</name>
<dbReference type="SUPFAM" id="SSF53244">
    <property type="entry name" value="MurD-like peptide ligases, peptide-binding domain"/>
    <property type="match status" value="1"/>
</dbReference>
<dbReference type="Gene3D" id="3.40.1190.10">
    <property type="entry name" value="Mur-like, catalytic domain"/>
    <property type="match status" value="1"/>
</dbReference>
<comment type="pathway">
    <text evidence="2">Cell wall biogenesis; peptidoglycan biosynthesis.</text>
</comment>
<dbReference type="UniPathway" id="UPA00219"/>
<dbReference type="InterPro" id="IPR036565">
    <property type="entry name" value="Mur-like_cat_sf"/>
</dbReference>
<dbReference type="Pfam" id="PF21799">
    <property type="entry name" value="MurD-like_N"/>
    <property type="match status" value="1"/>
</dbReference>
<organism evidence="9">
    <name type="scientific">hydrothermal vent metagenome</name>
    <dbReference type="NCBI Taxonomy" id="652676"/>
    <lineage>
        <taxon>unclassified sequences</taxon>
        <taxon>metagenomes</taxon>
        <taxon>ecological metagenomes</taxon>
    </lineage>
</organism>
<dbReference type="InterPro" id="IPR004101">
    <property type="entry name" value="Mur_ligase_C"/>
</dbReference>
<feature type="domain" description="Mur ligase central" evidence="8">
    <location>
        <begin position="115"/>
        <end position="291"/>
    </location>
</feature>
<proteinExistence type="inferred from homology"/>
<evidence type="ECO:0000256" key="5">
    <source>
        <dbReference type="ARBA" id="ARBA00022741"/>
    </source>
</evidence>
<comment type="subcellular location">
    <subcellularLocation>
        <location evidence="1">Cytoplasm</location>
    </subcellularLocation>
</comment>
<dbReference type="Pfam" id="PF02875">
    <property type="entry name" value="Mur_ligase_C"/>
    <property type="match status" value="1"/>
</dbReference>
<dbReference type="HAMAP" id="MF_00639">
    <property type="entry name" value="MurD"/>
    <property type="match status" value="1"/>
</dbReference>
<keyword evidence="6" id="KW-0067">ATP-binding</keyword>
<keyword evidence="3" id="KW-0963">Cytoplasm</keyword>
<dbReference type="PANTHER" id="PTHR43692">
    <property type="entry name" value="UDP-N-ACETYLMURAMOYLALANINE--D-GLUTAMATE LIGASE"/>
    <property type="match status" value="1"/>
</dbReference>